<evidence type="ECO:0000256" key="3">
    <source>
        <dbReference type="ARBA" id="ARBA00022679"/>
    </source>
</evidence>
<dbReference type="Pfam" id="PF00583">
    <property type="entry name" value="Acetyltransf_1"/>
    <property type="match status" value="1"/>
</dbReference>
<comment type="catalytic activity">
    <reaction evidence="5 6">
        <text>N-terminal L-alanyl-[ribosomal protein bS18] + acetyl-CoA = N-terminal N(alpha)-acetyl-L-alanyl-[ribosomal protein bS18] + CoA + H(+)</text>
        <dbReference type="Rhea" id="RHEA:43756"/>
        <dbReference type="Rhea" id="RHEA-COMP:10676"/>
        <dbReference type="Rhea" id="RHEA-COMP:10677"/>
        <dbReference type="ChEBI" id="CHEBI:15378"/>
        <dbReference type="ChEBI" id="CHEBI:57287"/>
        <dbReference type="ChEBI" id="CHEBI:57288"/>
        <dbReference type="ChEBI" id="CHEBI:64718"/>
        <dbReference type="ChEBI" id="CHEBI:83683"/>
        <dbReference type="EC" id="2.3.1.266"/>
    </reaction>
</comment>
<dbReference type="AlphaFoldDB" id="A0A127K2U9"/>
<dbReference type="STRING" id="1134435.AC731_004660"/>
<dbReference type="GO" id="GO:0008999">
    <property type="term" value="F:protein-N-terminal-alanine acetyltransferase activity"/>
    <property type="evidence" value="ECO:0007669"/>
    <property type="project" value="UniProtKB-UniRule"/>
</dbReference>
<name>A0A127K2U9_9RHOO</name>
<keyword evidence="3 5" id="KW-0808">Transferase</keyword>
<evidence type="ECO:0000313" key="9">
    <source>
        <dbReference type="Proteomes" id="UP000036902"/>
    </source>
</evidence>
<dbReference type="InterPro" id="IPR006464">
    <property type="entry name" value="AcTrfase_RimI/Ard1"/>
</dbReference>
<dbReference type="EC" id="2.3.1.266" evidence="5 6"/>
<evidence type="ECO:0000256" key="4">
    <source>
        <dbReference type="ARBA" id="ARBA00023315"/>
    </source>
</evidence>
<evidence type="ECO:0000259" key="7">
    <source>
        <dbReference type="PROSITE" id="PS51186"/>
    </source>
</evidence>
<dbReference type="InterPro" id="IPR016181">
    <property type="entry name" value="Acyl_CoA_acyltransferase"/>
</dbReference>
<feature type="binding site" evidence="5">
    <location>
        <position position="113"/>
    </location>
    <ligand>
        <name>acetyl-CoA</name>
        <dbReference type="ChEBI" id="CHEBI:57288"/>
    </ligand>
</feature>
<feature type="domain" description="N-acetyltransferase" evidence="7">
    <location>
        <begin position="7"/>
        <end position="151"/>
    </location>
</feature>
<keyword evidence="9" id="KW-1185">Reference proteome</keyword>
<proteinExistence type="inferred from homology"/>
<comment type="subcellular location">
    <subcellularLocation>
        <location evidence="5 6">Cytoplasm</location>
    </subcellularLocation>
</comment>
<keyword evidence="4 5" id="KW-0012">Acyltransferase</keyword>
<evidence type="ECO:0000313" key="8">
    <source>
        <dbReference type="EMBL" id="AMO36287.1"/>
    </source>
</evidence>
<dbReference type="InterPro" id="IPR000182">
    <property type="entry name" value="GNAT_dom"/>
</dbReference>
<keyword evidence="2 5" id="KW-0963">Cytoplasm</keyword>
<feature type="active site" description="Proton acceptor" evidence="5">
    <location>
        <position position="108"/>
    </location>
</feature>
<dbReference type="KEGG" id="thu:AC731_004660"/>
<organism evidence="8 9">
    <name type="scientific">Thauera humireducens</name>
    <dbReference type="NCBI Taxonomy" id="1134435"/>
    <lineage>
        <taxon>Bacteria</taxon>
        <taxon>Pseudomonadati</taxon>
        <taxon>Pseudomonadota</taxon>
        <taxon>Betaproteobacteria</taxon>
        <taxon>Rhodocyclales</taxon>
        <taxon>Zoogloeaceae</taxon>
        <taxon>Thauera</taxon>
    </lineage>
</organism>
<dbReference type="RefSeq" id="WP_048709595.1">
    <property type="nucleotide sequence ID" value="NZ_CP014646.1"/>
</dbReference>
<evidence type="ECO:0000256" key="5">
    <source>
        <dbReference type="HAMAP-Rule" id="MF_02210"/>
    </source>
</evidence>
<reference evidence="9" key="1">
    <citation type="submission" date="2016-03" db="EMBL/GenBank/DDBJ databases">
        <authorList>
            <person name="Ma C."/>
            <person name="Zhou S."/>
            <person name="Yang G."/>
        </authorList>
    </citation>
    <scope>NUCLEOTIDE SEQUENCE [LARGE SCALE GENOMIC DNA]</scope>
    <source>
        <strain evidence="9">SgZ-1</strain>
    </source>
</reference>
<dbReference type="NCBIfam" id="TIGR01575">
    <property type="entry name" value="rimI"/>
    <property type="match status" value="1"/>
</dbReference>
<protein>
    <recommendedName>
        <fullName evidence="5 6">[Ribosomal protein bS18]-alanine N-acetyltransferase</fullName>
        <ecNumber evidence="5 6">2.3.1.266</ecNumber>
    </recommendedName>
</protein>
<feature type="active site" description="Proton donor" evidence="5">
    <location>
        <position position="120"/>
    </location>
</feature>
<dbReference type="EMBL" id="CP014646">
    <property type="protein sequence ID" value="AMO36287.1"/>
    <property type="molecule type" value="Genomic_DNA"/>
</dbReference>
<evidence type="ECO:0000256" key="2">
    <source>
        <dbReference type="ARBA" id="ARBA00022490"/>
    </source>
</evidence>
<accession>A0A127K2U9</accession>
<dbReference type="HAMAP" id="MF_02210">
    <property type="entry name" value="RimI"/>
    <property type="match status" value="1"/>
</dbReference>
<comment type="function">
    <text evidence="5 6">Acetylates the N-terminal alanine of ribosomal protein bS18.</text>
</comment>
<dbReference type="GO" id="GO:0005737">
    <property type="term" value="C:cytoplasm"/>
    <property type="evidence" value="ECO:0007669"/>
    <property type="project" value="UniProtKB-SubCell"/>
</dbReference>
<comment type="caution">
    <text evidence="5">Lacks conserved residue(s) required for the propagation of feature annotation.</text>
</comment>
<dbReference type="PANTHER" id="PTHR43420:SF51">
    <property type="entry name" value="PEPTIDYL-LYSINE N-ACETYLTRANSFERASE YIAC"/>
    <property type="match status" value="1"/>
</dbReference>
<comment type="similarity">
    <text evidence="1 5 6">Belongs to the acetyltransferase family. RimI subfamily.</text>
</comment>
<dbReference type="InterPro" id="IPR050680">
    <property type="entry name" value="YpeA/RimI_acetyltransf"/>
</dbReference>
<dbReference type="PANTHER" id="PTHR43420">
    <property type="entry name" value="ACETYLTRANSFERASE"/>
    <property type="match status" value="1"/>
</dbReference>
<dbReference type="PROSITE" id="PS51186">
    <property type="entry name" value="GNAT"/>
    <property type="match status" value="1"/>
</dbReference>
<sequence>MSGGATHHFSPLTLDDLDWVHQQEVDLHPFPWTRGNFADSLTAGHGAWLMRVDKERVGYAVVLKVLDEAHLLNISVARAAQGKGYGRALLEWLQLTAKRNGAGQFFLEVRPSNLAGLALYRSQGFEQIGRRKGYYPAPDGREDAIVMRREL</sequence>
<gene>
    <name evidence="5" type="primary">rimI</name>
    <name evidence="8" type="ORF">AC731_004660</name>
</gene>
<dbReference type="Proteomes" id="UP000036902">
    <property type="component" value="Chromosome"/>
</dbReference>
<evidence type="ECO:0000256" key="1">
    <source>
        <dbReference type="ARBA" id="ARBA00005395"/>
    </source>
</evidence>
<dbReference type="Gene3D" id="3.40.630.30">
    <property type="match status" value="1"/>
</dbReference>
<dbReference type="CDD" id="cd04301">
    <property type="entry name" value="NAT_SF"/>
    <property type="match status" value="1"/>
</dbReference>
<evidence type="ECO:0000256" key="6">
    <source>
        <dbReference type="RuleBase" id="RU363094"/>
    </source>
</evidence>
<dbReference type="SUPFAM" id="SSF55729">
    <property type="entry name" value="Acyl-CoA N-acyltransferases (Nat)"/>
    <property type="match status" value="1"/>
</dbReference>
<dbReference type="InterPro" id="IPR043690">
    <property type="entry name" value="RimI"/>
</dbReference>